<comment type="caution">
    <text evidence="5">The sequence shown here is derived from an EMBL/GenBank/DDBJ whole genome shotgun (WGS) entry which is preliminary data.</text>
</comment>
<feature type="domain" description="HTH araC/xylS-type" evidence="4">
    <location>
        <begin position="201"/>
        <end position="300"/>
    </location>
</feature>
<keyword evidence="6" id="KW-1185">Reference proteome</keyword>
<dbReference type="EMBL" id="BOON01000033">
    <property type="protein sequence ID" value="GII24071.1"/>
    <property type="molecule type" value="Genomic_DNA"/>
</dbReference>
<evidence type="ECO:0000313" key="6">
    <source>
        <dbReference type="Proteomes" id="UP000599074"/>
    </source>
</evidence>
<proteinExistence type="predicted"/>
<dbReference type="InterPro" id="IPR035418">
    <property type="entry name" value="AraC-bd_2"/>
</dbReference>
<dbReference type="InterPro" id="IPR009057">
    <property type="entry name" value="Homeodomain-like_sf"/>
</dbReference>
<evidence type="ECO:0000256" key="1">
    <source>
        <dbReference type="ARBA" id="ARBA00023015"/>
    </source>
</evidence>
<organism evidence="5 6">
    <name type="scientific">Planosporangium mesophilum</name>
    <dbReference type="NCBI Taxonomy" id="689768"/>
    <lineage>
        <taxon>Bacteria</taxon>
        <taxon>Bacillati</taxon>
        <taxon>Actinomycetota</taxon>
        <taxon>Actinomycetes</taxon>
        <taxon>Micromonosporales</taxon>
        <taxon>Micromonosporaceae</taxon>
        <taxon>Planosporangium</taxon>
    </lineage>
</organism>
<keyword evidence="2" id="KW-0238">DNA-binding</keyword>
<dbReference type="GO" id="GO:0043565">
    <property type="term" value="F:sequence-specific DNA binding"/>
    <property type="evidence" value="ECO:0007669"/>
    <property type="project" value="InterPro"/>
</dbReference>
<dbReference type="InterPro" id="IPR018060">
    <property type="entry name" value="HTH_AraC"/>
</dbReference>
<dbReference type="Proteomes" id="UP000599074">
    <property type="component" value="Unassembled WGS sequence"/>
</dbReference>
<evidence type="ECO:0000313" key="5">
    <source>
        <dbReference type="EMBL" id="GII24071.1"/>
    </source>
</evidence>
<accession>A0A8J3TEM6</accession>
<gene>
    <name evidence="5" type="ORF">Pme01_36680</name>
</gene>
<dbReference type="AlphaFoldDB" id="A0A8J3TEM6"/>
<dbReference type="InterPro" id="IPR050204">
    <property type="entry name" value="AraC_XylS_family_regulators"/>
</dbReference>
<keyword evidence="3" id="KW-0804">Transcription</keyword>
<dbReference type="Pfam" id="PF12833">
    <property type="entry name" value="HTH_18"/>
    <property type="match status" value="1"/>
</dbReference>
<dbReference type="GO" id="GO:0003700">
    <property type="term" value="F:DNA-binding transcription factor activity"/>
    <property type="evidence" value="ECO:0007669"/>
    <property type="project" value="InterPro"/>
</dbReference>
<dbReference type="PANTHER" id="PTHR46796">
    <property type="entry name" value="HTH-TYPE TRANSCRIPTIONAL ACTIVATOR RHAS-RELATED"/>
    <property type="match status" value="1"/>
</dbReference>
<dbReference type="SMART" id="SM00342">
    <property type="entry name" value="HTH_ARAC"/>
    <property type="match status" value="1"/>
</dbReference>
<dbReference type="Gene3D" id="1.10.10.60">
    <property type="entry name" value="Homeodomain-like"/>
    <property type="match status" value="1"/>
</dbReference>
<dbReference type="PROSITE" id="PS01124">
    <property type="entry name" value="HTH_ARAC_FAMILY_2"/>
    <property type="match status" value="1"/>
</dbReference>
<evidence type="ECO:0000259" key="4">
    <source>
        <dbReference type="PROSITE" id="PS01124"/>
    </source>
</evidence>
<name>A0A8J3TEM6_9ACTN</name>
<keyword evidence="1" id="KW-0805">Transcription regulation</keyword>
<dbReference type="PANTHER" id="PTHR46796:SF6">
    <property type="entry name" value="ARAC SUBFAMILY"/>
    <property type="match status" value="1"/>
</dbReference>
<protein>
    <submittedName>
        <fullName evidence="5">AraC family transcriptional regulator</fullName>
    </submittedName>
</protein>
<evidence type="ECO:0000256" key="3">
    <source>
        <dbReference type="ARBA" id="ARBA00023163"/>
    </source>
</evidence>
<reference evidence="5" key="1">
    <citation type="submission" date="2021-01" db="EMBL/GenBank/DDBJ databases">
        <title>Whole genome shotgun sequence of Planosporangium mesophilum NBRC 109066.</title>
        <authorList>
            <person name="Komaki H."/>
            <person name="Tamura T."/>
        </authorList>
    </citation>
    <scope>NUCLEOTIDE SEQUENCE</scope>
    <source>
        <strain evidence="5">NBRC 109066</strain>
    </source>
</reference>
<evidence type="ECO:0000256" key="2">
    <source>
        <dbReference type="ARBA" id="ARBA00023125"/>
    </source>
</evidence>
<dbReference type="SUPFAM" id="SSF46689">
    <property type="entry name" value="Homeodomain-like"/>
    <property type="match status" value="1"/>
</dbReference>
<dbReference type="Pfam" id="PF14525">
    <property type="entry name" value="AraC_binding_2"/>
    <property type="match status" value="1"/>
</dbReference>
<sequence length="315" mass="34612">MRFSTIGLPREQRVARWEEHNAQALIGLRCRPLDDVTLEATELNLQLPRLHLARVTSNPHVVERTATTIRKTPSEAIACYLTLLGEAFFYHHDGVRTAHPGQLIICDADRPFMRGFSQGLEELAVKVPRQVFTDVTGLESVRQPLVLDFAQGDVHARTLAQLVGRAVRPEGSHPVDEDTLLGLLGGLATGRPTDLAAVHLATAKAYIEDRLTDQNLTAAQVAKGIGISQRHLSRVFSSRGSSVPRYLLTRRLERAHALLSEDGELTVGEVAARCGFGSAAYFSHAFSDHYGLRATDVRRLARIHGSATPSDSRHD</sequence>